<evidence type="ECO:0000256" key="1">
    <source>
        <dbReference type="SAM" id="MobiDB-lite"/>
    </source>
</evidence>
<evidence type="ECO:0000313" key="3">
    <source>
        <dbReference type="Proteomes" id="UP001172101"/>
    </source>
</evidence>
<accession>A0AA39ZYE5</accession>
<reference evidence="2" key="1">
    <citation type="submission" date="2023-06" db="EMBL/GenBank/DDBJ databases">
        <title>Genome-scale phylogeny and comparative genomics of the fungal order Sordariales.</title>
        <authorList>
            <consortium name="Lawrence Berkeley National Laboratory"/>
            <person name="Hensen N."/>
            <person name="Bonometti L."/>
            <person name="Westerberg I."/>
            <person name="Brannstrom I.O."/>
            <person name="Guillou S."/>
            <person name="Cros-Aarteil S."/>
            <person name="Calhoun S."/>
            <person name="Haridas S."/>
            <person name="Kuo A."/>
            <person name="Mondo S."/>
            <person name="Pangilinan J."/>
            <person name="Riley R."/>
            <person name="LaButti K."/>
            <person name="Andreopoulos B."/>
            <person name="Lipzen A."/>
            <person name="Chen C."/>
            <person name="Yanf M."/>
            <person name="Daum C."/>
            <person name="Ng V."/>
            <person name="Clum A."/>
            <person name="Steindorff A."/>
            <person name="Ohm R."/>
            <person name="Martin F."/>
            <person name="Silar P."/>
            <person name="Natvig D."/>
            <person name="Lalanne C."/>
            <person name="Gautier V."/>
            <person name="Ament-velasquez S.L."/>
            <person name="Kruys A."/>
            <person name="Hutchinson M.I."/>
            <person name="Powell A.J."/>
            <person name="Barry K."/>
            <person name="Miller A.N."/>
            <person name="Grigoriev I.V."/>
            <person name="Debuchy R."/>
            <person name="Gladieux P."/>
            <person name="Thoren M.H."/>
            <person name="Johannesson H."/>
        </authorList>
    </citation>
    <scope>NUCLEOTIDE SEQUENCE</scope>
    <source>
        <strain evidence="2">SMH2392-1A</strain>
    </source>
</reference>
<dbReference type="Proteomes" id="UP001172101">
    <property type="component" value="Unassembled WGS sequence"/>
</dbReference>
<dbReference type="AlphaFoldDB" id="A0AA39ZYE5"/>
<organism evidence="2 3">
    <name type="scientific">Lasiosphaeria miniovina</name>
    <dbReference type="NCBI Taxonomy" id="1954250"/>
    <lineage>
        <taxon>Eukaryota</taxon>
        <taxon>Fungi</taxon>
        <taxon>Dikarya</taxon>
        <taxon>Ascomycota</taxon>
        <taxon>Pezizomycotina</taxon>
        <taxon>Sordariomycetes</taxon>
        <taxon>Sordariomycetidae</taxon>
        <taxon>Sordariales</taxon>
        <taxon>Lasiosphaeriaceae</taxon>
        <taxon>Lasiosphaeria</taxon>
    </lineage>
</organism>
<gene>
    <name evidence="2" type="ORF">B0T26DRAFT_814645</name>
</gene>
<proteinExistence type="predicted"/>
<keyword evidence="3" id="KW-1185">Reference proteome</keyword>
<dbReference type="RefSeq" id="XP_060291050.1">
    <property type="nucleotide sequence ID" value="XM_060447353.1"/>
</dbReference>
<evidence type="ECO:0008006" key="4">
    <source>
        <dbReference type="Google" id="ProtNLM"/>
    </source>
</evidence>
<name>A0AA39ZYE5_9PEZI</name>
<dbReference type="GeneID" id="85330623"/>
<sequence length="546" mass="60789">MLSPSVPRCYCVRHHGSQPSHDYVALSYTWAASAHESPTAGLYSPKKRRRRVMDLVYQRSKHPVGLLGRPITSAYELGLLANTIQGELIRGHGDKIRLSHHKSSKHVWHALELLGRITADKWWQRGWVFQENYKGGTRMTLLIRHAEHLEPVKQRHPVFGTLRGELCIRSVDFMEEATRLCLACQHQIARYRGPSSAWATRKKTTIDRILAAAGRYQLIVPPSGLMTPRIVHDIERRTMKDRWNRLAITANCCQYSQRLDVQHLQRSAAASLSLSMLALCLLNGEVLHNGHPATAAATDMTATQYLTSRLFRDFQTPASAPHSLTFNKSCRFIDPALGERGIAMSGHLWRLHKTIDTRHWRPEGTWLDALLCRDAQLARSRSELLFSERYMLVMAAEVADAVARGGGALRLACLWGGCGAATTPYMAVFVWDNGTGGDGGGGTWEGGEPSWAFTTSRPEDGGSGGWKSRDDCEGGDDECDASDLDRHVSFEVEVGKEGAVVAAAGGRVVAPELRIRRWLPGVCFFRGVERRLAVFPWPQDLEAVGR</sequence>
<evidence type="ECO:0000313" key="2">
    <source>
        <dbReference type="EMBL" id="KAK0705956.1"/>
    </source>
</evidence>
<feature type="region of interest" description="Disordered" evidence="1">
    <location>
        <begin position="441"/>
        <end position="478"/>
    </location>
</feature>
<protein>
    <recommendedName>
        <fullName evidence="4">Heterokaryon incompatibility domain-containing protein</fullName>
    </recommendedName>
</protein>
<comment type="caution">
    <text evidence="2">The sequence shown here is derived from an EMBL/GenBank/DDBJ whole genome shotgun (WGS) entry which is preliminary data.</text>
</comment>
<dbReference type="EMBL" id="JAUIRO010000007">
    <property type="protein sequence ID" value="KAK0705956.1"/>
    <property type="molecule type" value="Genomic_DNA"/>
</dbReference>